<proteinExistence type="predicted"/>
<gene>
    <name evidence="2" type="ORF">VTJ49DRAFT_1828</name>
</gene>
<dbReference type="Pfam" id="PF08325">
    <property type="entry name" value="WLM"/>
    <property type="match status" value="1"/>
</dbReference>
<organism evidence="2 3">
    <name type="scientific">Humicola insolens</name>
    <name type="common">Soft-rot fungus</name>
    <dbReference type="NCBI Taxonomy" id="85995"/>
    <lineage>
        <taxon>Eukaryota</taxon>
        <taxon>Fungi</taxon>
        <taxon>Dikarya</taxon>
        <taxon>Ascomycota</taxon>
        <taxon>Pezizomycotina</taxon>
        <taxon>Sordariomycetes</taxon>
        <taxon>Sordariomycetidae</taxon>
        <taxon>Sordariales</taxon>
        <taxon>Chaetomiaceae</taxon>
        <taxon>Mycothermus</taxon>
    </lineage>
</organism>
<dbReference type="PANTHER" id="PTHR46622">
    <property type="entry name" value="DNA-DEPENDENT METALLOPROTEASE WSS1"/>
    <property type="match status" value="1"/>
</dbReference>
<name>A0ABR3VCA0_HUMIN</name>
<keyword evidence="3" id="KW-1185">Reference proteome</keyword>
<protein>
    <recommendedName>
        <fullName evidence="1">WLM domain-containing protein</fullName>
    </recommendedName>
</protein>
<dbReference type="InterPro" id="IPR053000">
    <property type="entry name" value="WSS1-like_metalloprotease"/>
</dbReference>
<sequence>MSQVTTSQIDSIRYQKGLDGEARAICTLEWIARLVTPIMQDHGWRLQLLEEMHPDEHTNWLGYNAGQKEIHLRLRQPGEPVVFCHTVHVISVMLHELAHMVHWEHTLDFYDFHEQLFCELEAAIKAKRVAFPEKDKLPAWWVGPAPTLPLPRGVDPRDNTSKFVAFARLLKL</sequence>
<reference evidence="2 3" key="1">
    <citation type="journal article" date="2024" name="Commun. Biol.">
        <title>Comparative genomic analysis of thermophilic fungi reveals convergent evolutionary adaptations and gene losses.</title>
        <authorList>
            <person name="Steindorff A.S."/>
            <person name="Aguilar-Pontes M.V."/>
            <person name="Robinson A.J."/>
            <person name="Andreopoulos B."/>
            <person name="LaButti K."/>
            <person name="Kuo A."/>
            <person name="Mondo S."/>
            <person name="Riley R."/>
            <person name="Otillar R."/>
            <person name="Haridas S."/>
            <person name="Lipzen A."/>
            <person name="Grimwood J."/>
            <person name="Schmutz J."/>
            <person name="Clum A."/>
            <person name="Reid I.D."/>
            <person name="Moisan M.C."/>
            <person name="Butler G."/>
            <person name="Nguyen T.T.M."/>
            <person name="Dewar K."/>
            <person name="Conant G."/>
            <person name="Drula E."/>
            <person name="Henrissat B."/>
            <person name="Hansel C."/>
            <person name="Singer S."/>
            <person name="Hutchinson M.I."/>
            <person name="de Vries R.P."/>
            <person name="Natvig D.O."/>
            <person name="Powell A.J."/>
            <person name="Tsang A."/>
            <person name="Grigoriev I.V."/>
        </authorList>
    </citation>
    <scope>NUCLEOTIDE SEQUENCE [LARGE SCALE GENOMIC DNA]</scope>
    <source>
        <strain evidence="2 3">CBS 620.91</strain>
    </source>
</reference>
<evidence type="ECO:0000313" key="2">
    <source>
        <dbReference type="EMBL" id="KAL1839132.1"/>
    </source>
</evidence>
<dbReference type="Proteomes" id="UP001583172">
    <property type="component" value="Unassembled WGS sequence"/>
</dbReference>
<comment type="caution">
    <text evidence="2">The sequence shown here is derived from an EMBL/GenBank/DDBJ whole genome shotgun (WGS) entry which is preliminary data.</text>
</comment>
<dbReference type="EMBL" id="JAZGSY010000173">
    <property type="protein sequence ID" value="KAL1839132.1"/>
    <property type="molecule type" value="Genomic_DNA"/>
</dbReference>
<evidence type="ECO:0000313" key="3">
    <source>
        <dbReference type="Proteomes" id="UP001583172"/>
    </source>
</evidence>
<evidence type="ECO:0000259" key="1">
    <source>
        <dbReference type="PROSITE" id="PS51397"/>
    </source>
</evidence>
<accession>A0ABR3VCA0</accession>
<feature type="domain" description="WLM" evidence="1">
    <location>
        <begin position="1"/>
        <end position="159"/>
    </location>
</feature>
<dbReference type="InterPro" id="IPR013536">
    <property type="entry name" value="WLM_dom"/>
</dbReference>
<dbReference type="PANTHER" id="PTHR46622:SF1">
    <property type="entry name" value="DNA-DEPENDENT METALLOPROTEASE WSS1"/>
    <property type="match status" value="1"/>
</dbReference>
<dbReference type="PROSITE" id="PS51397">
    <property type="entry name" value="WLM"/>
    <property type="match status" value="1"/>
</dbReference>